<evidence type="ECO:0000313" key="4">
    <source>
        <dbReference type="EMBL" id="MCL1631488.1"/>
    </source>
</evidence>
<name>A0ABT0M9D0_9BACL</name>
<evidence type="ECO:0000256" key="1">
    <source>
        <dbReference type="ARBA" id="ARBA00022679"/>
    </source>
</evidence>
<gene>
    <name evidence="4" type="ORF">M3N64_05930</name>
</gene>
<evidence type="ECO:0000259" key="3">
    <source>
        <dbReference type="PROSITE" id="PS51186"/>
    </source>
</evidence>
<dbReference type="InterPro" id="IPR000182">
    <property type="entry name" value="GNAT_dom"/>
</dbReference>
<feature type="domain" description="N-acetyltransferase" evidence="3">
    <location>
        <begin position="3"/>
        <end position="144"/>
    </location>
</feature>
<sequence length="144" mass="16584">MNPAIIQIRPEQFSQCIAIWDQKIPQSLADRFYAQLVNGNRRTFVYIRDGAFCGEISLVFDMQDPDYTIKGRRVYLSRLMVKKSERHQGIGSALVDFLIDYARRSGYQELSVGVDLDNTIAQHLYTKKGFTRILFEGEDAYGAY</sequence>
<dbReference type="EMBL" id="JAMAST010000004">
    <property type="protein sequence ID" value="MCL1631488.1"/>
    <property type="molecule type" value="Genomic_DNA"/>
</dbReference>
<keyword evidence="2" id="KW-0012">Acyltransferase</keyword>
<accession>A0ABT0M9D0</accession>
<dbReference type="InterPro" id="IPR016181">
    <property type="entry name" value="Acyl_CoA_acyltransferase"/>
</dbReference>
<reference evidence="4 5" key="1">
    <citation type="submission" date="2022-05" db="EMBL/GenBank/DDBJ databases">
        <title>Sporolactobacillus sp nov CPB3-1, isolated from tree bark (Mangifera indica L.).</title>
        <authorList>
            <person name="Phuengjayaem S."/>
            <person name="Tanasupawat S."/>
        </authorList>
    </citation>
    <scope>NUCLEOTIDE SEQUENCE [LARGE SCALE GENOMIC DNA]</scope>
    <source>
        <strain evidence="4 5">CPB3-1</strain>
    </source>
</reference>
<evidence type="ECO:0000313" key="5">
    <source>
        <dbReference type="Proteomes" id="UP001203004"/>
    </source>
</evidence>
<dbReference type="CDD" id="cd04301">
    <property type="entry name" value="NAT_SF"/>
    <property type="match status" value="1"/>
</dbReference>
<organism evidence="4 5">
    <name type="scientific">Sporolactobacillus mangiferae</name>
    <dbReference type="NCBI Taxonomy" id="2940498"/>
    <lineage>
        <taxon>Bacteria</taxon>
        <taxon>Bacillati</taxon>
        <taxon>Bacillota</taxon>
        <taxon>Bacilli</taxon>
        <taxon>Bacillales</taxon>
        <taxon>Sporolactobacillaceae</taxon>
        <taxon>Sporolactobacillus</taxon>
    </lineage>
</organism>
<keyword evidence="5" id="KW-1185">Reference proteome</keyword>
<dbReference type="InterPro" id="IPR050832">
    <property type="entry name" value="Bact_Acetyltransf"/>
</dbReference>
<dbReference type="RefSeq" id="WP_249099563.1">
    <property type="nucleotide sequence ID" value="NZ_JAMAST010000004.1"/>
</dbReference>
<dbReference type="SUPFAM" id="SSF55729">
    <property type="entry name" value="Acyl-CoA N-acyltransferases (Nat)"/>
    <property type="match status" value="1"/>
</dbReference>
<comment type="caution">
    <text evidence="4">The sequence shown here is derived from an EMBL/GenBank/DDBJ whole genome shotgun (WGS) entry which is preliminary data.</text>
</comment>
<evidence type="ECO:0000256" key="2">
    <source>
        <dbReference type="ARBA" id="ARBA00023315"/>
    </source>
</evidence>
<protein>
    <submittedName>
        <fullName evidence="4">GNAT family N-acetyltransferase</fullName>
    </submittedName>
</protein>
<dbReference type="Gene3D" id="3.40.630.30">
    <property type="match status" value="1"/>
</dbReference>
<dbReference type="PROSITE" id="PS51186">
    <property type="entry name" value="GNAT"/>
    <property type="match status" value="1"/>
</dbReference>
<proteinExistence type="predicted"/>
<keyword evidence="1" id="KW-0808">Transferase</keyword>
<dbReference type="PANTHER" id="PTHR43877">
    <property type="entry name" value="AMINOALKYLPHOSPHONATE N-ACETYLTRANSFERASE-RELATED-RELATED"/>
    <property type="match status" value="1"/>
</dbReference>
<dbReference type="Pfam" id="PF00583">
    <property type="entry name" value="Acetyltransf_1"/>
    <property type="match status" value="1"/>
</dbReference>
<dbReference type="Proteomes" id="UP001203004">
    <property type="component" value="Unassembled WGS sequence"/>
</dbReference>